<protein>
    <submittedName>
        <fullName evidence="4">CBS domain-containing protein</fullName>
    </submittedName>
</protein>
<name>A0A2V5IQ43_9MICC</name>
<evidence type="ECO:0000256" key="2">
    <source>
        <dbReference type="PROSITE-ProRule" id="PRU00703"/>
    </source>
</evidence>
<dbReference type="Pfam" id="PF00571">
    <property type="entry name" value="CBS"/>
    <property type="match status" value="2"/>
</dbReference>
<dbReference type="PANTHER" id="PTHR43080:SF2">
    <property type="entry name" value="CBS DOMAIN-CONTAINING PROTEIN"/>
    <property type="match status" value="1"/>
</dbReference>
<evidence type="ECO:0000256" key="1">
    <source>
        <dbReference type="ARBA" id="ARBA00023122"/>
    </source>
</evidence>
<organism evidence="4 5">
    <name type="scientific">Arthrobacter psychrolactophilus</name>
    <dbReference type="NCBI Taxonomy" id="92442"/>
    <lineage>
        <taxon>Bacteria</taxon>
        <taxon>Bacillati</taxon>
        <taxon>Actinomycetota</taxon>
        <taxon>Actinomycetes</taxon>
        <taxon>Micrococcales</taxon>
        <taxon>Micrococcaceae</taxon>
        <taxon>Arthrobacter</taxon>
    </lineage>
</organism>
<gene>
    <name evidence="4" type="ORF">CVS30_09085</name>
</gene>
<dbReference type="Proteomes" id="UP000247980">
    <property type="component" value="Unassembled WGS sequence"/>
</dbReference>
<dbReference type="SUPFAM" id="SSF54631">
    <property type="entry name" value="CBS-domain pair"/>
    <property type="match status" value="1"/>
</dbReference>
<dbReference type="EMBL" id="QJVC01000006">
    <property type="protein sequence ID" value="PYI38698.1"/>
    <property type="molecule type" value="Genomic_DNA"/>
</dbReference>
<feature type="domain" description="CBS" evidence="3">
    <location>
        <begin position="73"/>
        <end position="131"/>
    </location>
</feature>
<dbReference type="RefSeq" id="WP_110485013.1">
    <property type="nucleotide sequence ID" value="NZ_QJVC01000006.1"/>
</dbReference>
<evidence type="ECO:0000313" key="4">
    <source>
        <dbReference type="EMBL" id="PYI38698.1"/>
    </source>
</evidence>
<dbReference type="InterPro" id="IPR000644">
    <property type="entry name" value="CBS_dom"/>
</dbReference>
<proteinExistence type="predicted"/>
<dbReference type="CDD" id="cd04622">
    <property type="entry name" value="CBS_pair_HRP1_like"/>
    <property type="match status" value="1"/>
</dbReference>
<dbReference type="InterPro" id="IPR046342">
    <property type="entry name" value="CBS_dom_sf"/>
</dbReference>
<keyword evidence="5" id="KW-1185">Reference proteome</keyword>
<accession>A0A2V5IQ43</accession>
<reference evidence="4 5" key="1">
    <citation type="submission" date="2018-05" db="EMBL/GenBank/DDBJ databases">
        <title>Genetic diversity of glacier-inhabiting Cryobacterium bacteria in China and description of Cryobacterium mengkeensis sp. nov. and Arthrobacter glacialis sp. nov.</title>
        <authorList>
            <person name="Liu Q."/>
            <person name="Xin Y.-H."/>
        </authorList>
    </citation>
    <scope>NUCLEOTIDE SEQUENCE [LARGE SCALE GENOMIC DNA]</scope>
    <source>
        <strain evidence="4 5">B7</strain>
    </source>
</reference>
<keyword evidence="1 2" id="KW-0129">CBS domain</keyword>
<sequence length="143" mass="15278">MTTAREIMTGDADCVGENETLTEVARKLRDLNIGSMPICGEDRRLKGMLTDRDIVVACIAQGDDPSTVTAGDLAQGKPVTIGADDDVSAALATMKEHQIRRLPVIDGHDLVGMLTQADVARSLPDGRTGDLLKYISEPSVTRT</sequence>
<dbReference type="PROSITE" id="PS51371">
    <property type="entry name" value="CBS"/>
    <property type="match status" value="2"/>
</dbReference>
<feature type="domain" description="CBS" evidence="3">
    <location>
        <begin position="8"/>
        <end position="66"/>
    </location>
</feature>
<dbReference type="OrthoDB" id="9789996at2"/>
<dbReference type="InterPro" id="IPR051257">
    <property type="entry name" value="Diverse_CBS-Domain"/>
</dbReference>
<dbReference type="Gene3D" id="3.10.580.10">
    <property type="entry name" value="CBS-domain"/>
    <property type="match status" value="1"/>
</dbReference>
<evidence type="ECO:0000313" key="5">
    <source>
        <dbReference type="Proteomes" id="UP000247980"/>
    </source>
</evidence>
<evidence type="ECO:0000259" key="3">
    <source>
        <dbReference type="PROSITE" id="PS51371"/>
    </source>
</evidence>
<dbReference type="PANTHER" id="PTHR43080">
    <property type="entry name" value="CBS DOMAIN-CONTAINING PROTEIN CBSX3, MITOCHONDRIAL"/>
    <property type="match status" value="1"/>
</dbReference>
<dbReference type="AlphaFoldDB" id="A0A2V5IQ43"/>
<dbReference type="SMART" id="SM00116">
    <property type="entry name" value="CBS"/>
    <property type="match status" value="2"/>
</dbReference>
<comment type="caution">
    <text evidence="4">The sequence shown here is derived from an EMBL/GenBank/DDBJ whole genome shotgun (WGS) entry which is preliminary data.</text>
</comment>